<feature type="domain" description="Glucose-methanol-choline oxidoreductase N-terminal" evidence="4">
    <location>
        <begin position="62"/>
        <end position="76"/>
    </location>
</feature>
<keyword evidence="6" id="KW-1185">Reference proteome</keyword>
<evidence type="ECO:0000256" key="1">
    <source>
        <dbReference type="ARBA" id="ARBA00001974"/>
    </source>
</evidence>
<name>A0A975Y220_9ACTN</name>
<dbReference type="InterPro" id="IPR012132">
    <property type="entry name" value="GMC_OxRdtase"/>
</dbReference>
<dbReference type="AlphaFoldDB" id="A0A975Y220"/>
<evidence type="ECO:0000313" key="5">
    <source>
        <dbReference type="EMBL" id="QWZ10102.1"/>
    </source>
</evidence>
<keyword evidence="2" id="KW-0285">Flavoprotein</keyword>
<comment type="cofactor">
    <cofactor evidence="1">
        <name>FAD</name>
        <dbReference type="ChEBI" id="CHEBI:57692"/>
    </cofactor>
</comment>
<sequence length="316" mass="32572">MRDGLRMSTALTHLAPARGRPNLTVRARTLVDRVELSGTEAVGVRLADGELVEADRVLLSAGAYCSPAILMRSGIGPAVQLAEHGIEPQADLPGVGTGLADHPLVAVDLPTSPGFTGPRFQTMLTMRSSSAAPEGPPDLHLFAAGPFDDPSSPTGGVFGVVTGLLSPSSRGNVRLRSTNPADPPRIDVAHLRTADDLARMVEATRHARRLAGTRPLADLVAGEELTPGPAVADDEDSLAASIRSRVGSYHHPVGTCAMGPRPAEGAVVDATGAVHGVQGVWVADASVMPVLPSANTNLTTMVVGDRIAAWLLAGSC</sequence>
<dbReference type="PROSITE" id="PS00624">
    <property type="entry name" value="GMC_OXRED_2"/>
    <property type="match status" value="1"/>
</dbReference>
<protein>
    <submittedName>
        <fullName evidence="5">GMC family oxidoreductase N-terminal domain-containing protein</fullName>
    </submittedName>
</protein>
<evidence type="ECO:0000313" key="6">
    <source>
        <dbReference type="Proteomes" id="UP000683575"/>
    </source>
</evidence>
<dbReference type="GO" id="GO:0016614">
    <property type="term" value="F:oxidoreductase activity, acting on CH-OH group of donors"/>
    <property type="evidence" value="ECO:0007669"/>
    <property type="project" value="InterPro"/>
</dbReference>
<evidence type="ECO:0000259" key="4">
    <source>
        <dbReference type="PROSITE" id="PS00624"/>
    </source>
</evidence>
<evidence type="ECO:0000256" key="3">
    <source>
        <dbReference type="ARBA" id="ARBA00022827"/>
    </source>
</evidence>
<dbReference type="EMBL" id="CP077062">
    <property type="protein sequence ID" value="QWZ10102.1"/>
    <property type="molecule type" value="Genomic_DNA"/>
</dbReference>
<gene>
    <name evidence="5" type="ORF">KRR39_10400</name>
</gene>
<dbReference type="Pfam" id="PF00732">
    <property type="entry name" value="GMC_oxred_N"/>
    <property type="match status" value="1"/>
</dbReference>
<reference evidence="5" key="1">
    <citation type="submission" date="2021-06" db="EMBL/GenBank/DDBJ databases">
        <title>Complete genome sequence of Nocardioides sp. G188.</title>
        <authorList>
            <person name="Im W.-T."/>
        </authorList>
    </citation>
    <scope>NUCLEOTIDE SEQUENCE</scope>
    <source>
        <strain evidence="5">G188</strain>
    </source>
</reference>
<keyword evidence="3" id="KW-0274">FAD</keyword>
<dbReference type="Proteomes" id="UP000683575">
    <property type="component" value="Chromosome"/>
</dbReference>
<evidence type="ECO:0000256" key="2">
    <source>
        <dbReference type="ARBA" id="ARBA00022630"/>
    </source>
</evidence>
<dbReference type="KEGG" id="nps:KRR39_10400"/>
<dbReference type="GO" id="GO:0050660">
    <property type="term" value="F:flavin adenine dinucleotide binding"/>
    <property type="evidence" value="ECO:0007669"/>
    <property type="project" value="InterPro"/>
</dbReference>
<dbReference type="PANTHER" id="PTHR11552">
    <property type="entry name" value="GLUCOSE-METHANOL-CHOLINE GMC OXIDOREDUCTASE"/>
    <property type="match status" value="1"/>
</dbReference>
<dbReference type="InterPro" id="IPR000172">
    <property type="entry name" value="GMC_OxRdtase_N"/>
</dbReference>
<proteinExistence type="predicted"/>
<dbReference type="PANTHER" id="PTHR11552:SF147">
    <property type="entry name" value="CHOLINE DEHYDROGENASE, MITOCHONDRIAL"/>
    <property type="match status" value="1"/>
</dbReference>
<dbReference type="InterPro" id="IPR007867">
    <property type="entry name" value="GMC_OxRtase_C"/>
</dbReference>
<organism evidence="5 6">
    <name type="scientific">Nocardioides panacis</name>
    <dbReference type="NCBI Taxonomy" id="2849501"/>
    <lineage>
        <taxon>Bacteria</taxon>
        <taxon>Bacillati</taxon>
        <taxon>Actinomycetota</taxon>
        <taxon>Actinomycetes</taxon>
        <taxon>Propionibacteriales</taxon>
        <taxon>Nocardioidaceae</taxon>
        <taxon>Nocardioides</taxon>
    </lineage>
</organism>
<accession>A0A975Y220</accession>
<dbReference type="Pfam" id="PF05199">
    <property type="entry name" value="GMC_oxred_C"/>
    <property type="match status" value="1"/>
</dbReference>